<gene>
    <name evidence="1" type="ORF">S101468_03317</name>
</gene>
<evidence type="ECO:0000313" key="2">
    <source>
        <dbReference type="Proteomes" id="UP000196816"/>
    </source>
</evidence>
<organism evidence="1 2">
    <name type="scientific">Acetobacter pasteurianus subsp. pasteurianus</name>
    <dbReference type="NCBI Taxonomy" id="481145"/>
    <lineage>
        <taxon>Bacteria</taxon>
        <taxon>Pseudomonadati</taxon>
        <taxon>Pseudomonadota</taxon>
        <taxon>Alphaproteobacteria</taxon>
        <taxon>Acetobacterales</taxon>
        <taxon>Acetobacteraceae</taxon>
        <taxon>Acetobacter</taxon>
    </lineage>
</organism>
<dbReference type="EMBL" id="CP021925">
    <property type="protein sequence ID" value="ASC07518.1"/>
    <property type="molecule type" value="Genomic_DNA"/>
</dbReference>
<geneLocation type="plasmid" evidence="2">
    <name>pap1468-3</name>
</geneLocation>
<keyword evidence="1" id="KW-0614">Plasmid</keyword>
<dbReference type="Proteomes" id="UP000196816">
    <property type="component" value="Plasmid pAP1468-3"/>
</dbReference>
<name>A0AAC9SU57_ACEPA</name>
<accession>A0AAC9SU57</accession>
<dbReference type="AlphaFoldDB" id="A0AAC9SU57"/>
<reference evidence="1 2" key="1">
    <citation type="submission" date="2017-06" db="EMBL/GenBank/DDBJ databases">
        <title>Genome sequence of Acetobacter pasteurianus subsp. pasteurianus strain SRCM101468.</title>
        <authorList>
            <person name="Cho S.H."/>
        </authorList>
    </citation>
    <scope>NUCLEOTIDE SEQUENCE [LARGE SCALE GENOMIC DNA]</scope>
    <source>
        <strain evidence="1 2">SRCM101468</strain>
        <plasmid evidence="2">pap1468-3</plasmid>
    </source>
</reference>
<evidence type="ECO:0000313" key="1">
    <source>
        <dbReference type="EMBL" id="ASC07518.1"/>
    </source>
</evidence>
<protein>
    <submittedName>
        <fullName evidence="1">Uncharacterized protein</fullName>
    </submittedName>
</protein>
<proteinExistence type="predicted"/>
<sequence length="148" mass="16719">MTRRVISERTYIARSPLFWSEYTLPRLCDIGLQQGRRQAHVEGGRLGFDLTAHGLETGQVIPGQIDGRDEILGRFVTVQRGHGPIFVAHTGRSPSDGFDRAWISLYQRIMGQQKQSFHRGLCHKDPIKGIPMHIWQLSDCQGVLAGDR</sequence>